<gene>
    <name evidence="2" type="ORF">PHAVU_009G070700g</name>
</gene>
<evidence type="ECO:0000256" key="1">
    <source>
        <dbReference type="SAM" id="MobiDB-lite"/>
    </source>
</evidence>
<sequence>MVGVKKAPPLGSGKLVGRRRFGEPGHEHKDSGKFMAVQKLGNLPLHKQQPCTQIRSASDFLQPTNWTFNPLSKL</sequence>
<protein>
    <submittedName>
        <fullName evidence="2">Uncharacterized protein</fullName>
    </submittedName>
</protein>
<dbReference type="Proteomes" id="UP000000226">
    <property type="component" value="Chromosome 9"/>
</dbReference>
<dbReference type="AlphaFoldDB" id="V7ATW3"/>
<evidence type="ECO:0000313" key="3">
    <source>
        <dbReference type="Proteomes" id="UP000000226"/>
    </source>
</evidence>
<keyword evidence="3" id="KW-1185">Reference proteome</keyword>
<feature type="compositionally biased region" description="Basic and acidic residues" evidence="1">
    <location>
        <begin position="20"/>
        <end position="30"/>
    </location>
</feature>
<feature type="region of interest" description="Disordered" evidence="1">
    <location>
        <begin position="1"/>
        <end position="30"/>
    </location>
</feature>
<name>V7ATW3_PHAVU</name>
<accession>V7ATW3</accession>
<dbReference type="EMBL" id="CM002296">
    <property type="protein sequence ID" value="ESW08740.1"/>
    <property type="molecule type" value="Genomic_DNA"/>
</dbReference>
<organism evidence="2 3">
    <name type="scientific">Phaseolus vulgaris</name>
    <name type="common">Kidney bean</name>
    <name type="synonym">French bean</name>
    <dbReference type="NCBI Taxonomy" id="3885"/>
    <lineage>
        <taxon>Eukaryota</taxon>
        <taxon>Viridiplantae</taxon>
        <taxon>Streptophyta</taxon>
        <taxon>Embryophyta</taxon>
        <taxon>Tracheophyta</taxon>
        <taxon>Spermatophyta</taxon>
        <taxon>Magnoliopsida</taxon>
        <taxon>eudicotyledons</taxon>
        <taxon>Gunneridae</taxon>
        <taxon>Pentapetalae</taxon>
        <taxon>rosids</taxon>
        <taxon>fabids</taxon>
        <taxon>Fabales</taxon>
        <taxon>Fabaceae</taxon>
        <taxon>Papilionoideae</taxon>
        <taxon>50 kb inversion clade</taxon>
        <taxon>NPAAA clade</taxon>
        <taxon>indigoferoid/millettioid clade</taxon>
        <taxon>Phaseoleae</taxon>
        <taxon>Phaseolus</taxon>
    </lineage>
</organism>
<evidence type="ECO:0000313" key="2">
    <source>
        <dbReference type="EMBL" id="ESW08740.1"/>
    </source>
</evidence>
<proteinExistence type="predicted"/>
<reference evidence="3" key="1">
    <citation type="journal article" date="2014" name="Nat. Genet.">
        <title>A reference genome for common bean and genome-wide analysis of dual domestications.</title>
        <authorList>
            <person name="Schmutz J."/>
            <person name="McClean P.E."/>
            <person name="Mamidi S."/>
            <person name="Wu G.A."/>
            <person name="Cannon S.B."/>
            <person name="Grimwood J."/>
            <person name="Jenkins J."/>
            <person name="Shu S."/>
            <person name="Song Q."/>
            <person name="Chavarro C."/>
            <person name="Torres-Torres M."/>
            <person name="Geffroy V."/>
            <person name="Moghaddam S.M."/>
            <person name="Gao D."/>
            <person name="Abernathy B."/>
            <person name="Barry K."/>
            <person name="Blair M."/>
            <person name="Brick M.A."/>
            <person name="Chovatia M."/>
            <person name="Gepts P."/>
            <person name="Goodstein D.M."/>
            <person name="Gonzales M."/>
            <person name="Hellsten U."/>
            <person name="Hyten D.L."/>
            <person name="Jia G."/>
            <person name="Kelly J.D."/>
            <person name="Kudrna D."/>
            <person name="Lee R."/>
            <person name="Richard M.M."/>
            <person name="Miklas P.N."/>
            <person name="Osorno J.M."/>
            <person name="Rodrigues J."/>
            <person name="Thareau V."/>
            <person name="Urrea C.A."/>
            <person name="Wang M."/>
            <person name="Yu Y."/>
            <person name="Zhang M."/>
            <person name="Wing R.A."/>
            <person name="Cregan P.B."/>
            <person name="Rokhsar D.S."/>
            <person name="Jackson S.A."/>
        </authorList>
    </citation>
    <scope>NUCLEOTIDE SEQUENCE [LARGE SCALE GENOMIC DNA]</scope>
    <source>
        <strain evidence="3">cv. G19833</strain>
    </source>
</reference>
<dbReference type="Gramene" id="ESW08740">
    <property type="protein sequence ID" value="ESW08740"/>
    <property type="gene ID" value="PHAVU_009G070700g"/>
</dbReference>